<evidence type="ECO:0000313" key="13">
    <source>
        <dbReference type="EMBL" id="EEY22174.1"/>
    </source>
</evidence>
<evidence type="ECO:0000256" key="3">
    <source>
        <dbReference type="ARBA" id="ARBA00022801"/>
    </source>
</evidence>
<keyword evidence="4 7" id="KW-0720">Serine protease</keyword>
<dbReference type="HOGENOM" id="CLU_004109_4_0_1"/>
<evidence type="ECO:0000256" key="8">
    <source>
        <dbReference type="PIRSR" id="PIRSR001174-1"/>
    </source>
</evidence>
<dbReference type="InterPro" id="IPR020568">
    <property type="entry name" value="Ribosomal_Su5_D2-typ_SF"/>
</dbReference>
<dbReference type="AlphaFoldDB" id="C9STL3"/>
<reference evidence="14" key="1">
    <citation type="journal article" date="2011" name="PLoS Pathog.">
        <title>Comparative genomics yields insights into niche adaptation of plant vascular wilt pathogens.</title>
        <authorList>
            <person name="Klosterman S.J."/>
            <person name="Subbarao K.V."/>
            <person name="Kang S."/>
            <person name="Veronese P."/>
            <person name="Gold S.E."/>
            <person name="Thomma B.P.H.J."/>
            <person name="Chen Z."/>
            <person name="Henrissat B."/>
            <person name="Lee Y.-H."/>
            <person name="Park J."/>
            <person name="Garcia-Pedrajas M.D."/>
            <person name="Barbara D.J."/>
            <person name="Anchieta A."/>
            <person name="de Jonge R."/>
            <person name="Santhanam P."/>
            <person name="Maruthachalam K."/>
            <person name="Atallah Z."/>
            <person name="Amyotte S.G."/>
            <person name="Paz Z."/>
            <person name="Inderbitzin P."/>
            <person name="Hayes R.J."/>
            <person name="Heiman D.I."/>
            <person name="Young S."/>
            <person name="Zeng Q."/>
            <person name="Engels R."/>
            <person name="Galagan J."/>
            <person name="Cuomo C.A."/>
            <person name="Dobinson K.F."/>
            <person name="Ma L.-J."/>
        </authorList>
    </citation>
    <scope>NUCLEOTIDE SEQUENCE [LARGE SCALE GENOMIC DNA]</scope>
    <source>
        <strain evidence="14">VaMs.102 / ATCC MYA-4576 / FGSC 10136</strain>
    </source>
</reference>
<feature type="compositionally biased region" description="Basic and acidic residues" evidence="10">
    <location>
        <begin position="412"/>
        <end position="430"/>
    </location>
</feature>
<feature type="region of interest" description="Disordered" evidence="10">
    <location>
        <begin position="404"/>
        <end position="448"/>
    </location>
</feature>
<dbReference type="SUPFAM" id="SSF88697">
    <property type="entry name" value="PUA domain-like"/>
    <property type="match status" value="1"/>
</dbReference>
<feature type="domain" description="Lon proteolytic" evidence="11">
    <location>
        <begin position="649"/>
        <end position="836"/>
    </location>
</feature>
<evidence type="ECO:0000256" key="1">
    <source>
        <dbReference type="ARBA" id="ARBA00022670"/>
    </source>
</evidence>
<dbReference type="STRING" id="526221.C9STL3"/>
<dbReference type="eggNOG" id="KOG2004">
    <property type="taxonomic scope" value="Eukaryota"/>
</dbReference>
<evidence type="ECO:0000259" key="11">
    <source>
        <dbReference type="PROSITE" id="PS51786"/>
    </source>
</evidence>
<dbReference type="EC" id="3.4.21.-" evidence="7"/>
<dbReference type="SUPFAM" id="SSF54211">
    <property type="entry name" value="Ribosomal protein S5 domain 2-like"/>
    <property type="match status" value="1"/>
</dbReference>
<dbReference type="InterPro" id="IPR046336">
    <property type="entry name" value="Lon_prtase_N_sf"/>
</dbReference>
<dbReference type="Pfam" id="PF02190">
    <property type="entry name" value="LON_substr_bdg"/>
    <property type="match status" value="1"/>
</dbReference>
<dbReference type="KEGG" id="val:VDBG_08284"/>
<dbReference type="OrthoDB" id="2411602at2759"/>
<dbReference type="InterPro" id="IPR004815">
    <property type="entry name" value="Lon_bac/euk-typ"/>
</dbReference>
<protein>
    <recommendedName>
        <fullName evidence="7">Lon protease homolog</fullName>
        <ecNumber evidence="7">3.4.21.-</ecNumber>
    </recommendedName>
</protein>
<organism evidence="14">
    <name type="scientific">Verticillium alfalfae (strain VaMs.102 / ATCC MYA-4576 / FGSC 10136)</name>
    <name type="common">Verticillium wilt of alfalfa</name>
    <name type="synonym">Verticillium albo-atrum</name>
    <dbReference type="NCBI Taxonomy" id="526221"/>
    <lineage>
        <taxon>Eukaryota</taxon>
        <taxon>Fungi</taxon>
        <taxon>Dikarya</taxon>
        <taxon>Ascomycota</taxon>
        <taxon>Pezizomycotina</taxon>
        <taxon>Sordariomycetes</taxon>
        <taxon>Hypocreomycetidae</taxon>
        <taxon>Glomerellales</taxon>
        <taxon>Plectosphaerellaceae</taxon>
        <taxon>Verticillium</taxon>
    </lineage>
</organism>
<dbReference type="Gene3D" id="3.30.230.10">
    <property type="match status" value="1"/>
</dbReference>
<evidence type="ECO:0000256" key="7">
    <source>
        <dbReference type="PIRNR" id="PIRNR001174"/>
    </source>
</evidence>
<dbReference type="Proteomes" id="UP000008698">
    <property type="component" value="Unassembled WGS sequence"/>
</dbReference>
<dbReference type="PRINTS" id="PR00830">
    <property type="entry name" value="ENDOLAPTASE"/>
</dbReference>
<comment type="similarity">
    <text evidence="7 9">Belongs to the peptidase S16 family.</text>
</comment>
<evidence type="ECO:0000256" key="5">
    <source>
        <dbReference type="ARBA" id="ARBA00022840"/>
    </source>
</evidence>
<feature type="active site" evidence="8 9">
    <location>
        <position position="785"/>
    </location>
</feature>
<sequence length="852" mass="93222">MARTPDSTVPVIPLARGTILLPGITHRVPVSASRPDIPALLANVYTRAAAAGPNARIDAVPIVCVPVASPFVGPNGQLLIDSAESVDESQIKQINPGSATKEDLFNYGVAARITGIEGRGTAEFALRVEGVARVRVEKVTQERPYFEATVKHYPDVVTADAQLQELFGLMKLRSRELVLTLRISSLLPTPRNAENPGLSPLIIRRLEMFIMKKEVKDAGSLADFMTNIVEASYEQKLEVLAALDIKVRMAKVIELLDRQVSGLKNSFKITAFTNVPVQVLDKLHDRAPKRRGTGPGGVPVPPNGFFPPGANGMMAAALKKMMPGNQEFQVTRTWLEVLSEIPWSATTDDRLGPETLVRARKQLDDDHYGLDKVKKRLVEYLAVLRLKQSVNDEVDEQIRKAEEESVALSTGKETEENKPANDADLEEKVSNAHAKRKRTPLSPHDRQVAHYAARRTSRGLRKGGVANPVFLLDEIDKLGMSNMHGDPSAAMLEVLDPEQNINFTDHYVGMPIDLSKIVFIATANSLDTIPAPLLDRMETIYLPGYTTLEKRHIAMQHLVPKQIRVNGLAEDQINFNKEVVSKIIESYTREAGVRNLEREIGSVCRAKAVDFAEAKDGGQLETYRAQLTVDDIETILGIERFEEEIAETTSRPGIVTGLVAYSSGGNGSILFIEVADMPGDGRLQLTGKLGDVLKESVEVALSWVKAHAFELGLTSDPTTNIMKERSIHVHCPSGAIPKDGPSSGIGQAIALISLFSGKSVPPTMAMTGEISLRGRVTAVGGIKEKLIGALRAGVKTVLLPAQNRKDVKDLPQEVKDGLEILHVSHIWEAVRLVWPESQWPGLEHYAAIESRL</sequence>
<dbReference type="Gene3D" id="1.20.58.1480">
    <property type="match status" value="1"/>
</dbReference>
<dbReference type="PROSITE" id="PS51786">
    <property type="entry name" value="LON_PROTEOLYTIC"/>
    <property type="match status" value="1"/>
</dbReference>
<keyword evidence="5 7" id="KW-0067">ATP-binding</keyword>
<dbReference type="PANTHER" id="PTHR10046">
    <property type="entry name" value="ATP DEPENDENT LON PROTEASE FAMILY MEMBER"/>
    <property type="match status" value="1"/>
</dbReference>
<dbReference type="OMA" id="MPMNQEY"/>
<accession>C9STL3</accession>
<dbReference type="InterPro" id="IPR015947">
    <property type="entry name" value="PUA-like_sf"/>
</dbReference>
<name>C9STL3_VERA1</name>
<dbReference type="Gene3D" id="1.10.8.60">
    <property type="match status" value="1"/>
</dbReference>
<dbReference type="Gene3D" id="2.30.130.40">
    <property type="entry name" value="LON domain-like"/>
    <property type="match status" value="1"/>
</dbReference>
<dbReference type="GO" id="GO:0004252">
    <property type="term" value="F:serine-type endopeptidase activity"/>
    <property type="evidence" value="ECO:0007669"/>
    <property type="project" value="UniProtKB-UniRule"/>
</dbReference>
<evidence type="ECO:0000256" key="2">
    <source>
        <dbReference type="ARBA" id="ARBA00022741"/>
    </source>
</evidence>
<dbReference type="EMBL" id="DS985225">
    <property type="protein sequence ID" value="EEY22174.1"/>
    <property type="molecule type" value="Genomic_DNA"/>
</dbReference>
<dbReference type="PROSITE" id="PS51787">
    <property type="entry name" value="LON_N"/>
    <property type="match status" value="1"/>
</dbReference>
<dbReference type="GO" id="GO:0004176">
    <property type="term" value="F:ATP-dependent peptidase activity"/>
    <property type="evidence" value="ECO:0007669"/>
    <property type="project" value="UniProtKB-UniRule"/>
</dbReference>
<keyword evidence="3 7" id="KW-0378">Hydrolase</keyword>
<dbReference type="InterPro" id="IPR027417">
    <property type="entry name" value="P-loop_NTPase"/>
</dbReference>
<dbReference type="Pfam" id="PF22667">
    <property type="entry name" value="Lon_lid"/>
    <property type="match status" value="1"/>
</dbReference>
<feature type="domain" description="Lon N-terminal" evidence="12">
    <location>
        <begin position="9"/>
        <end position="260"/>
    </location>
</feature>
<dbReference type="InterPro" id="IPR003959">
    <property type="entry name" value="ATPase_AAA_core"/>
</dbReference>
<gene>
    <name evidence="13" type="ORF">VDBG_08284</name>
</gene>
<feature type="active site" evidence="8 9">
    <location>
        <position position="742"/>
    </location>
</feature>
<dbReference type="GeneID" id="9529285"/>
<evidence type="ECO:0000256" key="10">
    <source>
        <dbReference type="SAM" id="MobiDB-lite"/>
    </source>
</evidence>
<dbReference type="InterPro" id="IPR014721">
    <property type="entry name" value="Ribsml_uS5_D2-typ_fold_subgr"/>
</dbReference>
<dbReference type="InterPro" id="IPR008269">
    <property type="entry name" value="Lon_proteolytic"/>
</dbReference>
<dbReference type="Pfam" id="PF00004">
    <property type="entry name" value="AAA"/>
    <property type="match status" value="1"/>
</dbReference>
<evidence type="ECO:0000256" key="9">
    <source>
        <dbReference type="PROSITE-ProRule" id="PRU01122"/>
    </source>
</evidence>
<dbReference type="FunFam" id="1.10.8.60:FF:000091">
    <property type="entry name" value="Lon protease homolog 2, peroxisomal"/>
    <property type="match status" value="1"/>
</dbReference>
<dbReference type="SUPFAM" id="SSF52540">
    <property type="entry name" value="P-loop containing nucleoside triphosphate hydrolases"/>
    <property type="match status" value="2"/>
</dbReference>
<keyword evidence="6" id="KW-0576">Peroxisome</keyword>
<dbReference type="GO" id="GO:0016887">
    <property type="term" value="F:ATP hydrolysis activity"/>
    <property type="evidence" value="ECO:0007669"/>
    <property type="project" value="InterPro"/>
</dbReference>
<evidence type="ECO:0000256" key="6">
    <source>
        <dbReference type="ARBA" id="ARBA00023140"/>
    </source>
</evidence>
<keyword evidence="2 7" id="KW-0547">Nucleotide-binding</keyword>
<dbReference type="PIRSF" id="PIRSF001174">
    <property type="entry name" value="Lon_proteas"/>
    <property type="match status" value="1"/>
</dbReference>
<keyword evidence="14" id="KW-1185">Reference proteome</keyword>
<dbReference type="GO" id="GO:0030163">
    <property type="term" value="P:protein catabolic process"/>
    <property type="evidence" value="ECO:0007669"/>
    <property type="project" value="InterPro"/>
</dbReference>
<dbReference type="Pfam" id="PF05362">
    <property type="entry name" value="Lon_C"/>
    <property type="match status" value="1"/>
</dbReference>
<proteinExistence type="inferred from homology"/>
<keyword evidence="1 7" id="KW-0645">Protease</keyword>
<evidence type="ECO:0000259" key="12">
    <source>
        <dbReference type="PROSITE" id="PS51787"/>
    </source>
</evidence>
<dbReference type="SMART" id="SM00464">
    <property type="entry name" value="LON"/>
    <property type="match status" value="1"/>
</dbReference>
<dbReference type="InterPro" id="IPR003111">
    <property type="entry name" value="Lon_prtase_N"/>
</dbReference>
<evidence type="ECO:0000313" key="14">
    <source>
        <dbReference type="Proteomes" id="UP000008698"/>
    </source>
</evidence>
<evidence type="ECO:0000256" key="4">
    <source>
        <dbReference type="ARBA" id="ARBA00022825"/>
    </source>
</evidence>
<dbReference type="GO" id="GO:0006508">
    <property type="term" value="P:proteolysis"/>
    <property type="evidence" value="ECO:0007669"/>
    <property type="project" value="UniProtKB-KW"/>
</dbReference>
<dbReference type="GO" id="GO:0005524">
    <property type="term" value="F:ATP binding"/>
    <property type="evidence" value="ECO:0007669"/>
    <property type="project" value="UniProtKB-KW"/>
</dbReference>
<dbReference type="FunFam" id="3.30.230.10:FF:000039">
    <property type="entry name" value="Lon protease homolog 2, peroxisomal"/>
    <property type="match status" value="1"/>
</dbReference>
<dbReference type="InterPro" id="IPR027065">
    <property type="entry name" value="Lon_Prtase"/>
</dbReference>
<dbReference type="RefSeq" id="XP_003001239.1">
    <property type="nucleotide sequence ID" value="XM_003001193.1"/>
</dbReference>
<dbReference type="Gene3D" id="3.40.50.300">
    <property type="entry name" value="P-loop containing nucleotide triphosphate hydrolases"/>
    <property type="match status" value="1"/>
</dbReference>
<dbReference type="InterPro" id="IPR054594">
    <property type="entry name" value="Lon_lid"/>
</dbReference>